<organism evidence="1 2">
    <name type="scientific">Anoxybacillus andreesenii</name>
    <dbReference type="NCBI Taxonomy" id="1325932"/>
    <lineage>
        <taxon>Bacteria</taxon>
        <taxon>Bacillati</taxon>
        <taxon>Bacillota</taxon>
        <taxon>Bacilli</taxon>
        <taxon>Bacillales</taxon>
        <taxon>Anoxybacillaceae</taxon>
        <taxon>Anoxybacillus</taxon>
    </lineage>
</organism>
<protein>
    <submittedName>
        <fullName evidence="1">Uncharacterized protein</fullName>
    </submittedName>
</protein>
<proteinExistence type="predicted"/>
<reference evidence="1 2" key="1">
    <citation type="submission" date="2023-07" db="EMBL/GenBank/DDBJ databases">
        <title>Genomic Encyclopedia of Type Strains, Phase IV (KMG-IV): sequencing the most valuable type-strain genomes for metagenomic binning, comparative biology and taxonomic classification.</title>
        <authorList>
            <person name="Goeker M."/>
        </authorList>
    </citation>
    <scope>NUCLEOTIDE SEQUENCE [LARGE SCALE GENOMIC DNA]</scope>
    <source>
        <strain evidence="1 2">DSM 23948</strain>
    </source>
</reference>
<sequence length="434" mass="50371">MQEKRYPRVLVISHNAFSSTLNNGKTFSSIFSSWPKEKIAQLYFQNEIPNFSVCHNFFKITDVSILRSKKENIGERVKGNNIKIHSHEQSRTILFIKQNKWSAFNFLRDVLWSSNKWNNQKLQDWLDEYAPEVIFFVGGESTFSYKIANQIASKFSIPIYLYYTDDYLTPAYSLDLFQWINWIRLKRVLKKTLRNVNKVFVIGDDMGKEYANKLRKPCITIMNAIDIERFLSARVPTSAEENNHSNIKMAYFGGMHLNRWKSLKAIGSACAYISEAEGINISLSIYSNQLPDKKIFTSLNNGTSLKYMGSVTENEIIDEMQKYDVLVHVESFDRKMKQKTRLSISTKIPEYLASGKTILAMGPSDISSIKYLKKLDLPYVITSQKKENITDILLKMSSELDNSRFKKLGIEIVREKHSIEQNKRKIQKYLSEVL</sequence>
<dbReference type="SUPFAM" id="SSF53756">
    <property type="entry name" value="UDP-Glycosyltransferase/glycogen phosphorylase"/>
    <property type="match status" value="1"/>
</dbReference>
<accession>A0ABT9V349</accession>
<name>A0ABT9V349_9BACL</name>
<dbReference type="Gene3D" id="3.40.50.2000">
    <property type="entry name" value="Glycogen Phosphorylase B"/>
    <property type="match status" value="2"/>
</dbReference>
<dbReference type="EMBL" id="JAUSTU010000006">
    <property type="protein sequence ID" value="MDQ0155367.1"/>
    <property type="molecule type" value="Genomic_DNA"/>
</dbReference>
<keyword evidence="2" id="KW-1185">Reference proteome</keyword>
<dbReference type="Proteomes" id="UP001231362">
    <property type="component" value="Unassembled WGS sequence"/>
</dbReference>
<evidence type="ECO:0000313" key="2">
    <source>
        <dbReference type="Proteomes" id="UP001231362"/>
    </source>
</evidence>
<comment type="caution">
    <text evidence="1">The sequence shown here is derived from an EMBL/GenBank/DDBJ whole genome shotgun (WGS) entry which is preliminary data.</text>
</comment>
<dbReference type="RefSeq" id="WP_307149929.1">
    <property type="nucleotide sequence ID" value="NZ_JAUSTU010000006.1"/>
</dbReference>
<gene>
    <name evidence="1" type="ORF">J2S07_001672</name>
</gene>
<evidence type="ECO:0000313" key="1">
    <source>
        <dbReference type="EMBL" id="MDQ0155367.1"/>
    </source>
</evidence>